<dbReference type="RefSeq" id="WP_055091834.1">
    <property type="nucleotide sequence ID" value="NZ_JRLF01000004.1"/>
</dbReference>
<accession>A0A0N8VNT5</accession>
<keyword evidence="1" id="KW-1133">Transmembrane helix</keyword>
<dbReference type="STRING" id="362413.RC62_3187"/>
<keyword evidence="1" id="KW-0812">Transmembrane</keyword>
<dbReference type="Proteomes" id="UP000050443">
    <property type="component" value="Unassembled WGS sequence"/>
</dbReference>
<dbReference type="AlphaFoldDB" id="A0A0N8VNT5"/>
<proteinExistence type="predicted"/>
<reference evidence="2 3" key="1">
    <citation type="submission" date="2014-09" db="EMBL/GenBank/DDBJ databases">
        <title>Genome sequence of Flavobacterium aquidurense RC62.</title>
        <authorList>
            <person name="Kim J.F."/>
            <person name="Kwak M.-J."/>
        </authorList>
    </citation>
    <scope>NUCLEOTIDE SEQUENCE [LARGE SCALE GENOMIC DNA]</scope>
    <source>
        <strain evidence="2 3">RC62</strain>
    </source>
</reference>
<evidence type="ECO:0000313" key="2">
    <source>
        <dbReference type="EMBL" id="KQB43020.1"/>
    </source>
</evidence>
<feature type="transmembrane region" description="Helical" evidence="1">
    <location>
        <begin position="80"/>
        <end position="101"/>
    </location>
</feature>
<dbReference type="OrthoDB" id="1098521at2"/>
<evidence type="ECO:0000313" key="3">
    <source>
        <dbReference type="Proteomes" id="UP000050443"/>
    </source>
</evidence>
<protein>
    <submittedName>
        <fullName evidence="2">Uncharacterized protein</fullName>
    </submittedName>
</protein>
<dbReference type="PATRIC" id="fig|362413.3.peg.3112"/>
<organism evidence="2 3">
    <name type="scientific">Flavobacterium aquidurense</name>
    <dbReference type="NCBI Taxonomy" id="362413"/>
    <lineage>
        <taxon>Bacteria</taxon>
        <taxon>Pseudomonadati</taxon>
        <taxon>Bacteroidota</taxon>
        <taxon>Flavobacteriia</taxon>
        <taxon>Flavobacteriales</taxon>
        <taxon>Flavobacteriaceae</taxon>
        <taxon>Flavobacterium</taxon>
    </lineage>
</organism>
<evidence type="ECO:0000256" key="1">
    <source>
        <dbReference type="SAM" id="Phobius"/>
    </source>
</evidence>
<comment type="caution">
    <text evidence="2">The sequence shown here is derived from an EMBL/GenBank/DDBJ whole genome shotgun (WGS) entry which is preliminary data.</text>
</comment>
<sequence length="162" mass="18404">MEFNKIEDILEKYFQGETSIVEEKELKEYFSSPNVAQHLEQYKPMFGYFSQVKEQKSTQELENLVQTDEAIPLKTKKRNVAWLSIAASVVVLLGVGTYFYVSEKNAAPAVAQSELGTYDDPEEAFAATQKALALLSNNVNVGIESVQYIKEYEQSKNKIFKQ</sequence>
<gene>
    <name evidence="2" type="ORF">RC62_3187</name>
</gene>
<dbReference type="EMBL" id="JRLF01000004">
    <property type="protein sequence ID" value="KQB43020.1"/>
    <property type="molecule type" value="Genomic_DNA"/>
</dbReference>
<keyword evidence="1" id="KW-0472">Membrane</keyword>
<name>A0A0N8VNT5_9FLAO</name>